<gene>
    <name evidence="2" type="ORF">Vbra_20513</name>
</gene>
<organism evidence="2 3">
    <name type="scientific">Vitrella brassicaformis (strain CCMP3155)</name>
    <dbReference type="NCBI Taxonomy" id="1169540"/>
    <lineage>
        <taxon>Eukaryota</taxon>
        <taxon>Sar</taxon>
        <taxon>Alveolata</taxon>
        <taxon>Colpodellida</taxon>
        <taxon>Vitrellaceae</taxon>
        <taxon>Vitrella</taxon>
    </lineage>
</organism>
<evidence type="ECO:0008006" key="4">
    <source>
        <dbReference type="Google" id="ProtNLM"/>
    </source>
</evidence>
<proteinExistence type="predicted"/>
<evidence type="ECO:0000313" key="3">
    <source>
        <dbReference type="Proteomes" id="UP000041254"/>
    </source>
</evidence>
<accession>A0A0G4ELV1</accession>
<evidence type="ECO:0000256" key="1">
    <source>
        <dbReference type="SAM" id="MobiDB-lite"/>
    </source>
</evidence>
<dbReference type="EMBL" id="CDMY01000262">
    <property type="protein sequence ID" value="CEL98097.1"/>
    <property type="molecule type" value="Genomic_DNA"/>
</dbReference>
<feature type="region of interest" description="Disordered" evidence="1">
    <location>
        <begin position="394"/>
        <end position="420"/>
    </location>
</feature>
<reference evidence="2 3" key="1">
    <citation type="submission" date="2014-11" db="EMBL/GenBank/DDBJ databases">
        <authorList>
            <person name="Zhu J."/>
            <person name="Qi W."/>
            <person name="Song R."/>
        </authorList>
    </citation>
    <scope>NUCLEOTIDE SEQUENCE [LARGE SCALE GENOMIC DNA]</scope>
</reference>
<dbReference type="PhylomeDB" id="A0A0G4ELV1"/>
<keyword evidence="3" id="KW-1185">Reference proteome</keyword>
<dbReference type="InParanoid" id="A0A0G4ELV1"/>
<dbReference type="VEuPathDB" id="CryptoDB:Vbra_20513"/>
<feature type="region of interest" description="Disordered" evidence="1">
    <location>
        <begin position="37"/>
        <end position="68"/>
    </location>
</feature>
<sequence>MLKRTRRRKQHSGILLLFLHAIMASLVLTSASFLQDQRTRRDDKRHQHQQQKQKQKQQPQEKNPARQRLRDIRSSAAHWLHKKGAPKRLPPLAWCSDRRMTAAVPVGYDPAQIGKRRGGFANSPTINDEIVSWNDTEWRPDGKGNGTEDCRAVYAFNFFGLKADALMASAGYDECGTTVTRTALYTYYTNVLRLNGPNNNVIVTCACPVDLPTNTSLDDPVPSCQSTAKWEHESTSRRAFHGRNVTNPMVGAVGRGHLLSSEWMVGENMTMAVQKRDEELVFESVIEGEAAHPWPMVCVALCNDTSGPADRSSDRCSRTLMLEGCPVDADNRYNFTVLNQTAHRIVFSFSRDALPSPAPPYSDAVSVRCMMAAFPQPPSSKAMCELQKTYAAKRRRRKLQEDDPATTTTTTTAATEERKEEFLANGTRKWDDLAADAEGTVEGHVLNPLNFPLTGLLGVPGAQFPRFTPSADRVAVEVANEIVYDNWQVNWGRDFAEAETAVQVGNDLAFVGIGIGVDQRESAVNVGYGKTTVSYSAQETDLEAGVGVAIGSYGVRVDNDIDDRAVAVEAVARGVESGTNVDILDRDYGQRVKVRNFEFAARHDFFDVQDPSTFDDDELATEVFVGYKTTAVAVGTDVDDTEYGVSVGTLGYQFSIIRDFDERETDFQGNWGDGYQLVLNGDFPDFADTEVFGQVGFGKLGGVYVQIGAGVGGDGIPQGSAEVETRDIGIGFDFIDDGGRRLFLLSITIGKFTYVWER</sequence>
<dbReference type="Proteomes" id="UP000041254">
    <property type="component" value="Unassembled WGS sequence"/>
</dbReference>
<protein>
    <recommendedName>
        <fullName evidence="4">ZP domain-containing protein</fullName>
    </recommendedName>
</protein>
<feature type="compositionally biased region" description="Low complexity" evidence="1">
    <location>
        <begin position="405"/>
        <end position="414"/>
    </location>
</feature>
<name>A0A0G4ELV1_VITBC</name>
<feature type="compositionally biased region" description="Basic residues" evidence="1">
    <location>
        <begin position="46"/>
        <end position="55"/>
    </location>
</feature>
<evidence type="ECO:0000313" key="2">
    <source>
        <dbReference type="EMBL" id="CEL98097.1"/>
    </source>
</evidence>
<dbReference type="AlphaFoldDB" id="A0A0G4ELV1"/>